<dbReference type="Proteomes" id="UP000663879">
    <property type="component" value="Unassembled WGS sequence"/>
</dbReference>
<evidence type="ECO:0000313" key="1">
    <source>
        <dbReference type="EMBL" id="CAF0976182.1"/>
    </source>
</evidence>
<dbReference type="AlphaFoldDB" id="A0A814F046"/>
<protein>
    <submittedName>
        <fullName evidence="1">Uncharacterized protein</fullName>
    </submittedName>
</protein>
<proteinExistence type="predicted"/>
<gene>
    <name evidence="1" type="ORF">OXX778_LOCUS15178</name>
</gene>
<dbReference type="EMBL" id="CAJNOC010003288">
    <property type="protein sequence ID" value="CAF0976182.1"/>
    <property type="molecule type" value="Genomic_DNA"/>
</dbReference>
<reference evidence="1" key="1">
    <citation type="submission" date="2021-02" db="EMBL/GenBank/DDBJ databases">
        <authorList>
            <person name="Nowell W R."/>
        </authorList>
    </citation>
    <scope>NUCLEOTIDE SEQUENCE</scope>
    <source>
        <strain evidence="1">Ploen Becks lab</strain>
    </source>
</reference>
<comment type="caution">
    <text evidence="1">The sequence shown here is derived from an EMBL/GenBank/DDBJ whole genome shotgun (WGS) entry which is preliminary data.</text>
</comment>
<keyword evidence="2" id="KW-1185">Reference proteome</keyword>
<sequence>MYIEKFIEYFNKNRDKRFFCFKTFFGETIAQQTPPSEKKILSLVNNFDQIVNQTKDAIIVNLYLNKSFPFTEKFMTSTVANFIYVFVEKNPISSNYEAKLIFLLHLSKMKLSFDDFDLMFDKTGSIEIVNFQSNGLIDLFSKIKSNSTIMKALNCVICDFSGKSVEKSDLDSISIEFFKSRIPGLNGFAGLRKVYVSSSRIEELIAEIKYRKYTQDDEKILLDLYFVRLILHEVTREKKNAFFFAIKRVIFKNVKKLNVS</sequence>
<name>A0A814F046_9BILA</name>
<dbReference type="OrthoDB" id="10155428at2759"/>
<evidence type="ECO:0000313" key="2">
    <source>
        <dbReference type="Proteomes" id="UP000663879"/>
    </source>
</evidence>
<accession>A0A814F046</accession>
<organism evidence="1 2">
    <name type="scientific">Brachionus calyciflorus</name>
    <dbReference type="NCBI Taxonomy" id="104777"/>
    <lineage>
        <taxon>Eukaryota</taxon>
        <taxon>Metazoa</taxon>
        <taxon>Spiralia</taxon>
        <taxon>Gnathifera</taxon>
        <taxon>Rotifera</taxon>
        <taxon>Eurotatoria</taxon>
        <taxon>Monogononta</taxon>
        <taxon>Pseudotrocha</taxon>
        <taxon>Ploima</taxon>
        <taxon>Brachionidae</taxon>
        <taxon>Brachionus</taxon>
    </lineage>
</organism>